<dbReference type="GO" id="GO:0005840">
    <property type="term" value="C:ribosome"/>
    <property type="evidence" value="ECO:0007669"/>
    <property type="project" value="UniProtKB-KW"/>
</dbReference>
<evidence type="ECO:0000256" key="2">
    <source>
        <dbReference type="ARBA" id="ARBA00022980"/>
    </source>
</evidence>
<dbReference type="GO" id="GO:0006412">
    <property type="term" value="P:translation"/>
    <property type="evidence" value="ECO:0007669"/>
    <property type="project" value="InterPro"/>
</dbReference>
<proteinExistence type="inferred from homology"/>
<keyword evidence="2" id="KW-0689">Ribosomal protein</keyword>
<dbReference type="GO" id="GO:0003735">
    <property type="term" value="F:structural constituent of ribosome"/>
    <property type="evidence" value="ECO:0007669"/>
    <property type="project" value="InterPro"/>
</dbReference>
<dbReference type="AlphaFoldDB" id="A0AAE9ISD9"/>
<dbReference type="FunFam" id="1.10.287.1480:FF:000002">
    <property type="entry name" value="Probable 40S ribosomal protein S14, mitochondrial"/>
    <property type="match status" value="1"/>
</dbReference>
<dbReference type="InterPro" id="IPR001209">
    <property type="entry name" value="Ribosomal_uS14"/>
</dbReference>
<organism evidence="4 5">
    <name type="scientific">Caenorhabditis briggsae</name>
    <dbReference type="NCBI Taxonomy" id="6238"/>
    <lineage>
        <taxon>Eukaryota</taxon>
        <taxon>Metazoa</taxon>
        <taxon>Ecdysozoa</taxon>
        <taxon>Nematoda</taxon>
        <taxon>Chromadorea</taxon>
        <taxon>Rhabditida</taxon>
        <taxon>Rhabditina</taxon>
        <taxon>Rhabditomorpha</taxon>
        <taxon>Rhabditoidea</taxon>
        <taxon>Rhabditidae</taxon>
        <taxon>Peloderinae</taxon>
        <taxon>Caenorhabditis</taxon>
    </lineage>
</organism>
<evidence type="ECO:0008006" key="6">
    <source>
        <dbReference type="Google" id="ProtNLM"/>
    </source>
</evidence>
<dbReference type="GO" id="GO:1990904">
    <property type="term" value="C:ribonucleoprotein complex"/>
    <property type="evidence" value="ECO:0007669"/>
    <property type="project" value="UniProtKB-KW"/>
</dbReference>
<dbReference type="Proteomes" id="UP000827892">
    <property type="component" value="Chromosome II"/>
</dbReference>
<evidence type="ECO:0000256" key="1">
    <source>
        <dbReference type="ARBA" id="ARBA00009083"/>
    </source>
</evidence>
<dbReference type="Pfam" id="PF00253">
    <property type="entry name" value="Ribosomal_S14"/>
    <property type="match status" value="1"/>
</dbReference>
<dbReference type="SUPFAM" id="SSF57716">
    <property type="entry name" value="Glucocorticoid receptor-like (DNA-binding domain)"/>
    <property type="match status" value="1"/>
</dbReference>
<gene>
    <name evidence="4" type="ORF">L3Y34_016985</name>
</gene>
<dbReference type="GO" id="GO:0005737">
    <property type="term" value="C:cytoplasm"/>
    <property type="evidence" value="ECO:0007669"/>
    <property type="project" value="UniProtKB-ARBA"/>
</dbReference>
<protein>
    <recommendedName>
        <fullName evidence="6">Protein CBR-MRPS-14</fullName>
    </recommendedName>
</protein>
<keyword evidence="3" id="KW-0687">Ribonucleoprotein</keyword>
<dbReference type="EMBL" id="CP090892">
    <property type="protein sequence ID" value="ULU03886.1"/>
    <property type="molecule type" value="Genomic_DNA"/>
</dbReference>
<dbReference type="PANTHER" id="PTHR19836:SF19">
    <property type="entry name" value="SMALL RIBOSOMAL SUBUNIT PROTEIN US14M"/>
    <property type="match status" value="1"/>
</dbReference>
<dbReference type="Gene3D" id="1.10.287.1480">
    <property type="match status" value="1"/>
</dbReference>
<dbReference type="PANTHER" id="PTHR19836">
    <property type="entry name" value="30S RIBOSOMAL PROTEIN S14"/>
    <property type="match status" value="1"/>
</dbReference>
<comment type="similarity">
    <text evidence="1">Belongs to the universal ribosomal protein uS14 family.</text>
</comment>
<evidence type="ECO:0000256" key="3">
    <source>
        <dbReference type="ARBA" id="ARBA00023274"/>
    </source>
</evidence>
<sequence length="222" mass="25376">MRAPNYLCMNAQMLRALRGAADLLLKSSAPATTTTVATSYTVYGGMMGRRFLSTVAPEAAASPAADAAAAENAEVVEDSGKPTKTQRLTQPYSSKAITTLKLDQYPLYVEREWWKTGKRMTFWASWRQLRDVKRRQQVQEVGADRMRLKAIKFNTILPQAIRDEAAEKMQKARRYDHPRLILNMCQFTGRQRGKIKPYRLSRHLFRRFADRSALSGVQRAMW</sequence>
<reference evidence="4 5" key="1">
    <citation type="submission" date="2022-05" db="EMBL/GenBank/DDBJ databases">
        <title>Chromosome-level reference genomes for two strains of Caenorhabditis briggsae: an improved platform for comparative genomics.</title>
        <authorList>
            <person name="Stevens L."/>
            <person name="Andersen E.C."/>
        </authorList>
    </citation>
    <scope>NUCLEOTIDE SEQUENCE [LARGE SCALE GENOMIC DNA]</scope>
    <source>
        <strain evidence="4">QX1410_ONT</strain>
        <tissue evidence="4">Whole-organism</tissue>
    </source>
</reference>
<evidence type="ECO:0000313" key="5">
    <source>
        <dbReference type="Proteomes" id="UP000827892"/>
    </source>
</evidence>
<accession>A0AAE9ISD9</accession>
<name>A0AAE9ISD9_CAEBR</name>
<evidence type="ECO:0000313" key="4">
    <source>
        <dbReference type="EMBL" id="ULU03886.1"/>
    </source>
</evidence>